<keyword evidence="2" id="KW-1185">Reference proteome</keyword>
<dbReference type="AlphaFoldDB" id="A0A8T3AID5"/>
<evidence type="ECO:0000313" key="1">
    <source>
        <dbReference type="EMBL" id="KAI0495781.1"/>
    </source>
</evidence>
<gene>
    <name evidence="1" type="ORF">KFK09_022084</name>
</gene>
<proteinExistence type="predicted"/>
<sequence>MIERLLPLCSLQYIKAGEEKFLCWQNKPLESGWVQRERDRAHRNDDTFLHVYRRHYVVYTFTISIYYSSLTVSHCFSSLYMALIFKTREKLKSITPRDATLPKNEKENCLLRLTVLWRSSLCHHDVASLKLAALRCSALP</sequence>
<name>A0A8T3AID5_DENNO</name>
<reference evidence="1" key="1">
    <citation type="journal article" date="2022" name="Front. Genet.">
        <title>Chromosome-Scale Assembly of the Dendrobium nobile Genome Provides Insights Into the Molecular Mechanism of the Biosynthesis of the Medicinal Active Ingredient of Dendrobium.</title>
        <authorList>
            <person name="Xu Q."/>
            <person name="Niu S.-C."/>
            <person name="Li K.-L."/>
            <person name="Zheng P.-J."/>
            <person name="Zhang X.-J."/>
            <person name="Jia Y."/>
            <person name="Liu Y."/>
            <person name="Niu Y.-X."/>
            <person name="Yu L.-H."/>
            <person name="Chen D.-F."/>
            <person name="Zhang G.-Q."/>
        </authorList>
    </citation>
    <scope>NUCLEOTIDE SEQUENCE</scope>
    <source>
        <tissue evidence="1">Leaf</tissue>
    </source>
</reference>
<dbReference type="EMBL" id="JAGYWB010000016">
    <property type="protein sequence ID" value="KAI0495781.1"/>
    <property type="molecule type" value="Genomic_DNA"/>
</dbReference>
<accession>A0A8T3AID5</accession>
<protein>
    <submittedName>
        <fullName evidence="1">Uncharacterized protein</fullName>
    </submittedName>
</protein>
<dbReference type="Proteomes" id="UP000829196">
    <property type="component" value="Unassembled WGS sequence"/>
</dbReference>
<evidence type="ECO:0000313" key="2">
    <source>
        <dbReference type="Proteomes" id="UP000829196"/>
    </source>
</evidence>
<comment type="caution">
    <text evidence="1">The sequence shown here is derived from an EMBL/GenBank/DDBJ whole genome shotgun (WGS) entry which is preliminary data.</text>
</comment>
<organism evidence="1 2">
    <name type="scientific">Dendrobium nobile</name>
    <name type="common">Orchid</name>
    <dbReference type="NCBI Taxonomy" id="94219"/>
    <lineage>
        <taxon>Eukaryota</taxon>
        <taxon>Viridiplantae</taxon>
        <taxon>Streptophyta</taxon>
        <taxon>Embryophyta</taxon>
        <taxon>Tracheophyta</taxon>
        <taxon>Spermatophyta</taxon>
        <taxon>Magnoliopsida</taxon>
        <taxon>Liliopsida</taxon>
        <taxon>Asparagales</taxon>
        <taxon>Orchidaceae</taxon>
        <taxon>Epidendroideae</taxon>
        <taxon>Malaxideae</taxon>
        <taxon>Dendrobiinae</taxon>
        <taxon>Dendrobium</taxon>
    </lineage>
</organism>